<dbReference type="Pfam" id="PF11013">
    <property type="entry name" value="DUF2851"/>
    <property type="match status" value="1"/>
</dbReference>
<evidence type="ECO:0000313" key="1">
    <source>
        <dbReference type="EMBL" id="TCV11575.1"/>
    </source>
</evidence>
<comment type="caution">
    <text evidence="1">The sequence shown here is derived from an EMBL/GenBank/DDBJ whole genome shotgun (WGS) entry which is preliminary data.</text>
</comment>
<dbReference type="InterPro" id="IPR021272">
    <property type="entry name" value="DUF2851"/>
</dbReference>
<name>A0A4R3VYP0_9SPHI</name>
<dbReference type="AlphaFoldDB" id="A0A4R3VYP0"/>
<dbReference type="EMBL" id="SMBZ01000027">
    <property type="protein sequence ID" value="TCV11575.1"/>
    <property type="molecule type" value="Genomic_DNA"/>
</dbReference>
<keyword evidence="2" id="KW-1185">Reference proteome</keyword>
<proteinExistence type="predicted"/>
<protein>
    <submittedName>
        <fullName evidence="1">Uncharacterized protein DUF2851</fullName>
    </submittedName>
</protein>
<evidence type="ECO:0000313" key="2">
    <source>
        <dbReference type="Proteomes" id="UP000295197"/>
    </source>
</evidence>
<accession>A0A4R3VYP0</accession>
<sequence>MIAIGRSFGMKVNAEAFEKLLFLMPLSILHKYADDPHKLESVLFGIGGFLELSTKKVDNYYADLQKEFRYLKQLHQLPVLDVHEWKYMRMRPYNFPTHRLAQFVGLIAKRLQWFEFVKQASLDEVVSDLENIAASSYWSTHFHFRQPSKLHSTKLTKEFIQHILLNAYVPLLFTYGDYIGQAAMKNKALEWLQQLPAEKNNIMKRYAHRGYEATSASESQALLHLYKNYCSRKKCLDCAIGYRILSG</sequence>
<dbReference type="Proteomes" id="UP000295197">
    <property type="component" value="Unassembled WGS sequence"/>
</dbReference>
<organism evidence="1 2">
    <name type="scientific">Sphingobacterium alimentarium</name>
    <dbReference type="NCBI Taxonomy" id="797292"/>
    <lineage>
        <taxon>Bacteria</taxon>
        <taxon>Pseudomonadati</taxon>
        <taxon>Bacteroidota</taxon>
        <taxon>Sphingobacteriia</taxon>
        <taxon>Sphingobacteriales</taxon>
        <taxon>Sphingobacteriaceae</taxon>
        <taxon>Sphingobacterium</taxon>
    </lineage>
</organism>
<reference evidence="1 2" key="1">
    <citation type="submission" date="2019-03" db="EMBL/GenBank/DDBJ databases">
        <title>Genomic Encyclopedia of Type Strains, Phase IV (KMG-IV): sequencing the most valuable type-strain genomes for metagenomic binning, comparative biology and taxonomic classification.</title>
        <authorList>
            <person name="Goeker M."/>
        </authorList>
    </citation>
    <scope>NUCLEOTIDE SEQUENCE [LARGE SCALE GENOMIC DNA]</scope>
    <source>
        <strain evidence="1 2">DSM 22362</strain>
    </source>
</reference>
<gene>
    <name evidence="1" type="ORF">EDC17_102732</name>
</gene>